<accession>A0A1E7G638</accession>
<dbReference type="EMBL" id="JMMZ01000006">
    <property type="protein sequence ID" value="OEU40430.1"/>
    <property type="molecule type" value="Genomic_DNA"/>
</dbReference>
<reference evidence="1 2" key="1">
    <citation type="journal article" date="2016" name="Appl. Microbiol. Biotechnol.">
        <title>Adhesion of the genome-sequenced Lactococcus lactis subsp. cremoris IBB477 strain is mediated by specific molecular determinants.</title>
        <authorList>
            <person name="Radziwill-Bienkowska J.M."/>
            <person name="Le D.T."/>
            <person name="Szczesny P."/>
            <person name="Duviau M.P."/>
            <person name="Aleksandrzak-Piekarczyk T."/>
            <person name="Loubiere P."/>
            <person name="Mercier-Bonin M."/>
            <person name="Bardowski J.K."/>
            <person name="Kowalczyk M."/>
        </authorList>
    </citation>
    <scope>NUCLEOTIDE SEQUENCE [LARGE SCALE GENOMIC DNA]</scope>
    <source>
        <strain evidence="1 2">IBB477</strain>
    </source>
</reference>
<proteinExistence type="predicted"/>
<dbReference type="Proteomes" id="UP000176236">
    <property type="component" value="Chromosome"/>
</dbReference>
<sequence>MELINLSDKKLESKKDGRFQVTIKTIEPTDSILVSYEIKVKDYGEEDEYVSIYQKSYSGSNPEKIAQQMVDGIKRKKVTKIKVYYLD</sequence>
<evidence type="ECO:0000313" key="1">
    <source>
        <dbReference type="EMBL" id="OEU40430.1"/>
    </source>
</evidence>
<dbReference type="AlphaFoldDB" id="A0A1E7G638"/>
<organism evidence="1 2">
    <name type="scientific">Lactococcus cremoris subsp. cremoris IBB477</name>
    <dbReference type="NCBI Taxonomy" id="1449093"/>
    <lineage>
        <taxon>Bacteria</taxon>
        <taxon>Bacillati</taxon>
        <taxon>Bacillota</taxon>
        <taxon>Bacilli</taxon>
        <taxon>Lactobacillales</taxon>
        <taxon>Streptococcaceae</taxon>
        <taxon>Lactococcus</taxon>
        <taxon>Lactococcus cremoris subsp. cremoris</taxon>
    </lineage>
</organism>
<comment type="caution">
    <text evidence="1">The sequence shown here is derived from an EMBL/GenBank/DDBJ whole genome shotgun (WGS) entry which is preliminary data.</text>
</comment>
<evidence type="ECO:0000313" key="2">
    <source>
        <dbReference type="Proteomes" id="UP000176236"/>
    </source>
</evidence>
<protein>
    <submittedName>
        <fullName evidence="1">Uncharacterized protein</fullName>
    </submittedName>
</protein>
<dbReference type="RefSeq" id="WP_075070427.1">
    <property type="nucleotide sequence ID" value="NZ_CM007353.1"/>
</dbReference>
<gene>
    <name evidence="1" type="ORF">AJ89_03070</name>
</gene>
<name>A0A1E7G638_LACLC</name>